<evidence type="ECO:0000313" key="3">
    <source>
        <dbReference type="Proteomes" id="UP001302126"/>
    </source>
</evidence>
<evidence type="ECO:0008006" key="4">
    <source>
        <dbReference type="Google" id="ProtNLM"/>
    </source>
</evidence>
<dbReference type="EMBL" id="MU864353">
    <property type="protein sequence ID" value="KAK4192618.1"/>
    <property type="molecule type" value="Genomic_DNA"/>
</dbReference>
<keyword evidence="1" id="KW-0732">Signal</keyword>
<feature type="signal peptide" evidence="1">
    <location>
        <begin position="1"/>
        <end position="28"/>
    </location>
</feature>
<accession>A0AAN6X211</accession>
<dbReference type="AlphaFoldDB" id="A0AAN6X211"/>
<evidence type="ECO:0000256" key="1">
    <source>
        <dbReference type="SAM" id="SignalP"/>
    </source>
</evidence>
<keyword evidence="3" id="KW-1185">Reference proteome</keyword>
<proteinExistence type="predicted"/>
<comment type="caution">
    <text evidence="2">The sequence shown here is derived from an EMBL/GenBank/DDBJ whole genome shotgun (WGS) entry which is preliminary data.</text>
</comment>
<gene>
    <name evidence="2" type="ORF">QBC35DRAFT_482812</name>
</gene>
<protein>
    <recommendedName>
        <fullName evidence="4">Gpi-anchored protein</fullName>
    </recommendedName>
</protein>
<organism evidence="2 3">
    <name type="scientific">Podospora australis</name>
    <dbReference type="NCBI Taxonomy" id="1536484"/>
    <lineage>
        <taxon>Eukaryota</taxon>
        <taxon>Fungi</taxon>
        <taxon>Dikarya</taxon>
        <taxon>Ascomycota</taxon>
        <taxon>Pezizomycotina</taxon>
        <taxon>Sordariomycetes</taxon>
        <taxon>Sordariomycetidae</taxon>
        <taxon>Sordariales</taxon>
        <taxon>Podosporaceae</taxon>
        <taxon>Podospora</taxon>
    </lineage>
</organism>
<reference evidence="2" key="1">
    <citation type="journal article" date="2023" name="Mol. Phylogenet. Evol.">
        <title>Genome-scale phylogeny and comparative genomics of the fungal order Sordariales.</title>
        <authorList>
            <person name="Hensen N."/>
            <person name="Bonometti L."/>
            <person name="Westerberg I."/>
            <person name="Brannstrom I.O."/>
            <person name="Guillou S."/>
            <person name="Cros-Aarteil S."/>
            <person name="Calhoun S."/>
            <person name="Haridas S."/>
            <person name="Kuo A."/>
            <person name="Mondo S."/>
            <person name="Pangilinan J."/>
            <person name="Riley R."/>
            <person name="LaButti K."/>
            <person name="Andreopoulos B."/>
            <person name="Lipzen A."/>
            <person name="Chen C."/>
            <person name="Yan M."/>
            <person name="Daum C."/>
            <person name="Ng V."/>
            <person name="Clum A."/>
            <person name="Steindorff A."/>
            <person name="Ohm R.A."/>
            <person name="Martin F."/>
            <person name="Silar P."/>
            <person name="Natvig D.O."/>
            <person name="Lalanne C."/>
            <person name="Gautier V."/>
            <person name="Ament-Velasquez S.L."/>
            <person name="Kruys A."/>
            <person name="Hutchinson M.I."/>
            <person name="Powell A.J."/>
            <person name="Barry K."/>
            <person name="Miller A.N."/>
            <person name="Grigoriev I.V."/>
            <person name="Debuchy R."/>
            <person name="Gladieux P."/>
            <person name="Hiltunen Thoren M."/>
            <person name="Johannesson H."/>
        </authorList>
    </citation>
    <scope>NUCLEOTIDE SEQUENCE</scope>
    <source>
        <strain evidence="2">PSN309</strain>
    </source>
</reference>
<reference evidence="2" key="2">
    <citation type="submission" date="2023-05" db="EMBL/GenBank/DDBJ databases">
        <authorList>
            <consortium name="Lawrence Berkeley National Laboratory"/>
            <person name="Steindorff A."/>
            <person name="Hensen N."/>
            <person name="Bonometti L."/>
            <person name="Westerberg I."/>
            <person name="Brannstrom I.O."/>
            <person name="Guillou S."/>
            <person name="Cros-Aarteil S."/>
            <person name="Calhoun S."/>
            <person name="Haridas S."/>
            <person name="Kuo A."/>
            <person name="Mondo S."/>
            <person name="Pangilinan J."/>
            <person name="Riley R."/>
            <person name="Labutti K."/>
            <person name="Andreopoulos B."/>
            <person name="Lipzen A."/>
            <person name="Chen C."/>
            <person name="Yanf M."/>
            <person name="Daum C."/>
            <person name="Ng V."/>
            <person name="Clum A."/>
            <person name="Ohm R."/>
            <person name="Martin F."/>
            <person name="Silar P."/>
            <person name="Natvig D."/>
            <person name="Lalanne C."/>
            <person name="Gautier V."/>
            <person name="Ament-Velasquez S.L."/>
            <person name="Kruys A."/>
            <person name="Hutchinson M.I."/>
            <person name="Powell A.J."/>
            <person name="Barry K."/>
            <person name="Miller A.N."/>
            <person name="Grigoriev I.V."/>
            <person name="Debuchy R."/>
            <person name="Gladieux P."/>
            <person name="Thoren M.H."/>
            <person name="Johannesson H."/>
        </authorList>
    </citation>
    <scope>NUCLEOTIDE SEQUENCE</scope>
    <source>
        <strain evidence="2">PSN309</strain>
    </source>
</reference>
<dbReference type="Proteomes" id="UP001302126">
    <property type="component" value="Unassembled WGS sequence"/>
</dbReference>
<feature type="chain" id="PRO_5042998641" description="Gpi-anchored protein" evidence="1">
    <location>
        <begin position="29"/>
        <end position="251"/>
    </location>
</feature>
<evidence type="ECO:0000313" key="2">
    <source>
        <dbReference type="EMBL" id="KAK4192618.1"/>
    </source>
</evidence>
<name>A0AAN6X211_9PEZI</name>
<dbReference type="PANTHER" id="PTHR39599">
    <property type="entry name" value="GPI-ANCHORED PROTEIN (EUROFUNG)-RELATED-RELATED"/>
    <property type="match status" value="1"/>
</dbReference>
<sequence length="251" mass="24708">MKNNLPVSFSAPWGSLLFLITTISSVCASVQPFRPVETAAIIAKRQGCIANFYSCANQGAAFNGVCCQNGQACALDANNSPACCPAGAICTGTAPASFVTPRPAAPTAVSYVPNTYFTFPYIATVFDGSDDCSAAVSQCSANHAACNAQLQGQAGGAGYAVTIVVPGGGGTTVAPGAGVTYDAARASSICSSLSSAACSGLQPSMCTMSGTLANGFYFGTGNAAPRPTAACVGLVGAVAAGVAGLNIINGL</sequence>
<dbReference type="PANTHER" id="PTHR39599:SF1">
    <property type="entry name" value="GPI-ANCHORED PROTEIN (EUROFUNG)"/>
    <property type="match status" value="1"/>
</dbReference>